<accession>A0A8H3VI89</accession>
<keyword evidence="3" id="KW-1185">Reference proteome</keyword>
<proteinExistence type="predicted"/>
<feature type="compositionally biased region" description="Low complexity" evidence="1">
    <location>
        <begin position="549"/>
        <end position="561"/>
    </location>
</feature>
<organism evidence="2 3">
    <name type="scientific">Venturia inaequalis</name>
    <name type="common">Apple scab fungus</name>
    <dbReference type="NCBI Taxonomy" id="5025"/>
    <lineage>
        <taxon>Eukaryota</taxon>
        <taxon>Fungi</taxon>
        <taxon>Dikarya</taxon>
        <taxon>Ascomycota</taxon>
        <taxon>Pezizomycotina</taxon>
        <taxon>Dothideomycetes</taxon>
        <taxon>Pleosporomycetidae</taxon>
        <taxon>Venturiales</taxon>
        <taxon>Venturiaceae</taxon>
        <taxon>Venturia</taxon>
    </lineage>
</organism>
<gene>
    <name evidence="2" type="ORF">EG327_003355</name>
</gene>
<feature type="compositionally biased region" description="Polar residues" evidence="1">
    <location>
        <begin position="590"/>
        <end position="601"/>
    </location>
</feature>
<feature type="compositionally biased region" description="Basic and acidic residues" evidence="1">
    <location>
        <begin position="565"/>
        <end position="576"/>
    </location>
</feature>
<comment type="caution">
    <text evidence="2">The sequence shown here is derived from an EMBL/GenBank/DDBJ whole genome shotgun (WGS) entry which is preliminary data.</text>
</comment>
<feature type="region of interest" description="Disordered" evidence="1">
    <location>
        <begin position="502"/>
        <end position="624"/>
    </location>
</feature>
<reference evidence="2 3" key="1">
    <citation type="submission" date="2019-07" db="EMBL/GenBank/DDBJ databases">
        <title>Venturia inaequalis Genome Resource.</title>
        <authorList>
            <person name="Lichtner F.J."/>
        </authorList>
    </citation>
    <scope>NUCLEOTIDE SEQUENCE [LARGE SCALE GENOMIC DNA]</scope>
    <source>
        <strain evidence="2 3">DMI_063113</strain>
    </source>
</reference>
<protein>
    <submittedName>
        <fullName evidence="2">Uncharacterized protein</fullName>
    </submittedName>
</protein>
<evidence type="ECO:0000313" key="2">
    <source>
        <dbReference type="EMBL" id="KAE9988455.1"/>
    </source>
</evidence>
<sequence length="719" mass="80188">MDELPTAVAIECLFRDVYRILEDLQASADRLEPVAESLAICHWTIQNLERLHRVQAKIHNPSISNHVFDMSRNLDRFIASCSALASSPGPPMSSSELQLGCMFGAPRQVKKKNRIRELQEDFWDHQRMLSLMLSNAIYTTALDLQKSRQSPDPALASILQHSQKRHTIYERYDKGQEGKAHKPNESRAELLEWEFCVRRYFEYVDAEQQRATAAEQAFQSRQSYAGQYAGQLVRRGSEPTLALIAAPRRSQCRARTSTANCSYGSYRTGETLSAETRMKRLSADGDPYNAIYTRSRRNSTALNVSAVTCESRRNSLASSNGGSPTISPTAIGFVQSAAAVPFDNSHSTGEAPNYPHATGGDDLQQAWIDITNATRDMLPNEARAYTRGRLEGLNPSLTAQLRAKGGDTVSQTRPIPIRQKSAPQSSIRDKTLEFEGLSEEVPPLNLPQRRSQLLRVAKIQTKNSSAPKAGRANTLPVRAQRRFKTRVSSLRADHLRKLSTIVERPMTAGSKKSKAESTKSLKSILSFKEKMPPVPETSQIKLETRKPSHSSLSDSSTLRGSTPDKTPRIVELDHSLPRSTTKAPNRPAMQKSSLRQRSDLSSKPLPMWPDQFPIKDSKQPLEHTNNPIKRLSRFFSASKKEKSLHNRLSSQSSPYLNDCMRSAESLAKQASLDAMSRKNGSMSTICLVAIQEAPDQPFQVWLNALPYIEGRAVTPTPRP</sequence>
<evidence type="ECO:0000313" key="3">
    <source>
        <dbReference type="Proteomes" id="UP000490939"/>
    </source>
</evidence>
<evidence type="ECO:0000256" key="1">
    <source>
        <dbReference type="SAM" id="MobiDB-lite"/>
    </source>
</evidence>
<name>A0A8H3VI89_VENIN</name>
<dbReference type="Proteomes" id="UP000490939">
    <property type="component" value="Unassembled WGS sequence"/>
</dbReference>
<dbReference type="EMBL" id="WNWR01000212">
    <property type="protein sequence ID" value="KAE9988455.1"/>
    <property type="molecule type" value="Genomic_DNA"/>
</dbReference>
<dbReference type="AlphaFoldDB" id="A0A8H3VI89"/>